<accession>A0A8H6AG06</accession>
<dbReference type="PANTHER" id="PTHR12935:SF0">
    <property type="entry name" value="GAMMA-GLUTAMYLCYCLOTRANSFERASE"/>
    <property type="match status" value="1"/>
</dbReference>
<protein>
    <recommendedName>
        <fullName evidence="1">gamma-glutamylcyclotransferase</fullName>
        <ecNumber evidence="1">4.3.2.9</ecNumber>
    </recommendedName>
</protein>
<evidence type="ECO:0000256" key="3">
    <source>
        <dbReference type="PIRSR" id="PIRSR617939-1"/>
    </source>
</evidence>
<evidence type="ECO:0000313" key="5">
    <source>
        <dbReference type="EMBL" id="KAF5867502.1"/>
    </source>
</evidence>
<dbReference type="Pfam" id="PF13772">
    <property type="entry name" value="AIG2_2"/>
    <property type="match status" value="1"/>
</dbReference>
<evidence type="ECO:0000256" key="1">
    <source>
        <dbReference type="ARBA" id="ARBA00012346"/>
    </source>
</evidence>
<dbReference type="PANTHER" id="PTHR12935">
    <property type="entry name" value="GAMMA-GLUTAMYLCYCLOTRANSFERASE"/>
    <property type="match status" value="1"/>
</dbReference>
<dbReference type="Proteomes" id="UP000531561">
    <property type="component" value="Unassembled WGS sequence"/>
</dbReference>
<sequence>MAGVDLFDSSTDKWYFSYGSNMSLSVMMKRGDLNPRRVEVACSETYSLCFNVPGIPYTEPAMGGICERVDVDQEPVYGVSYLLTEKEFSRLIASEGGGIAYRSIQIDVSLLSDGSNLSVYTLVPRRPVAYGAQALPSPRYLTLLINGASEHHLPQHYQDMLLQHPTFKPIQTKRWLLGRWLFGAVWHPVSRFIQTGVRKYRSDSGHVPRWFLIGFDCLLTLMWAHHDYIHGVLWGRGDGR</sequence>
<dbReference type="SUPFAM" id="SSF110857">
    <property type="entry name" value="Gamma-glutamyl cyclotransferase-like"/>
    <property type="match status" value="1"/>
</dbReference>
<evidence type="ECO:0000256" key="2">
    <source>
        <dbReference type="ARBA" id="ARBA00023239"/>
    </source>
</evidence>
<evidence type="ECO:0000256" key="4">
    <source>
        <dbReference type="PIRSR" id="PIRSR617939-2"/>
    </source>
</evidence>
<dbReference type="CDD" id="cd06661">
    <property type="entry name" value="GGCT_like"/>
    <property type="match status" value="1"/>
</dbReference>
<dbReference type="InterPro" id="IPR013024">
    <property type="entry name" value="GGCT-like"/>
</dbReference>
<reference evidence="5 6" key="1">
    <citation type="journal article" date="2020" name="Phytopathology">
        <title>A high-quality genome resource of Botrytis fragariae, a new and rapidly spreading fungal pathogen causing strawberry gray mold in the U.S.A.</title>
        <authorList>
            <person name="Wu Y."/>
            <person name="Saski C.A."/>
            <person name="Schnabel G."/>
            <person name="Xiao S."/>
            <person name="Hu M."/>
        </authorList>
    </citation>
    <scope>NUCLEOTIDE SEQUENCE [LARGE SCALE GENOMIC DNA]</scope>
    <source>
        <strain evidence="5 6">BVB16</strain>
    </source>
</reference>
<name>A0A8H6AG06_9HELO</name>
<feature type="active site" description="Proton acceptor" evidence="3">
    <location>
        <position position="95"/>
    </location>
</feature>
<dbReference type="EMBL" id="JABFCT010000028">
    <property type="protein sequence ID" value="KAF5867502.1"/>
    <property type="molecule type" value="Genomic_DNA"/>
</dbReference>
<feature type="binding site" evidence="4">
    <location>
        <begin position="15"/>
        <end position="20"/>
    </location>
    <ligand>
        <name>substrate</name>
    </ligand>
</feature>
<dbReference type="EC" id="4.3.2.9" evidence="1"/>
<gene>
    <name evidence="5" type="ORF">Bfra_010475</name>
</gene>
<feature type="binding site" evidence="4">
    <location>
        <position position="140"/>
    </location>
    <ligand>
        <name>substrate</name>
    </ligand>
</feature>
<dbReference type="InterPro" id="IPR036568">
    <property type="entry name" value="GGCT-like_sf"/>
</dbReference>
<dbReference type="InterPro" id="IPR017939">
    <property type="entry name" value="G-Glutamylcylcotransferase"/>
</dbReference>
<organism evidence="5 6">
    <name type="scientific">Botrytis fragariae</name>
    <dbReference type="NCBI Taxonomy" id="1964551"/>
    <lineage>
        <taxon>Eukaryota</taxon>
        <taxon>Fungi</taxon>
        <taxon>Dikarya</taxon>
        <taxon>Ascomycota</taxon>
        <taxon>Pezizomycotina</taxon>
        <taxon>Leotiomycetes</taxon>
        <taxon>Helotiales</taxon>
        <taxon>Sclerotiniaceae</taxon>
        <taxon>Botrytis</taxon>
    </lineage>
</organism>
<dbReference type="RefSeq" id="XP_037186451.1">
    <property type="nucleotide sequence ID" value="XM_037340808.1"/>
</dbReference>
<dbReference type="OrthoDB" id="2017317at2759"/>
<evidence type="ECO:0000313" key="6">
    <source>
        <dbReference type="Proteomes" id="UP000531561"/>
    </source>
</evidence>
<dbReference type="AlphaFoldDB" id="A0A8H6AG06"/>
<keyword evidence="6" id="KW-1185">Reference proteome</keyword>
<keyword evidence="2" id="KW-0456">Lyase</keyword>
<dbReference type="Gene3D" id="3.10.490.10">
    <property type="entry name" value="Gamma-glutamyl cyclotransferase-like"/>
    <property type="match status" value="1"/>
</dbReference>
<dbReference type="GeneID" id="59264500"/>
<dbReference type="GO" id="GO:0003839">
    <property type="term" value="F:gamma-glutamylcyclotransferase activity"/>
    <property type="evidence" value="ECO:0007669"/>
    <property type="project" value="UniProtKB-EC"/>
</dbReference>
<comment type="caution">
    <text evidence="5">The sequence shown here is derived from an EMBL/GenBank/DDBJ whole genome shotgun (WGS) entry which is preliminary data.</text>
</comment>
<proteinExistence type="predicted"/>